<reference evidence="7" key="1">
    <citation type="submission" date="2023-02" db="EMBL/GenBank/DDBJ databases">
        <title>Genome of toxic invasive species Heracleum sosnowskyi carries increased number of genes despite the absence of recent whole-genome duplications.</title>
        <authorList>
            <person name="Schelkunov M."/>
            <person name="Shtratnikova V."/>
            <person name="Makarenko M."/>
            <person name="Klepikova A."/>
            <person name="Omelchenko D."/>
            <person name="Novikova G."/>
            <person name="Obukhova E."/>
            <person name="Bogdanov V."/>
            <person name="Penin A."/>
            <person name="Logacheva M."/>
        </authorList>
    </citation>
    <scope>NUCLEOTIDE SEQUENCE</scope>
    <source>
        <strain evidence="7">Hsosn_3</strain>
        <tissue evidence="7">Leaf</tissue>
    </source>
</reference>
<accession>A0AAD8IF94</accession>
<dbReference type="Gene3D" id="3.30.1490.180">
    <property type="entry name" value="RNA polymerase ii"/>
    <property type="match status" value="1"/>
</dbReference>
<dbReference type="InterPro" id="IPR045867">
    <property type="entry name" value="DNA-dir_RpoC_beta_prime"/>
</dbReference>
<gene>
    <name evidence="7" type="ORF">POM88_021147</name>
</gene>
<dbReference type="PANTHER" id="PTHR19376">
    <property type="entry name" value="DNA-DIRECTED RNA POLYMERASE"/>
    <property type="match status" value="1"/>
</dbReference>
<dbReference type="GO" id="GO:0006351">
    <property type="term" value="P:DNA-templated transcription"/>
    <property type="evidence" value="ECO:0007669"/>
    <property type="project" value="InterPro"/>
</dbReference>
<dbReference type="SUPFAM" id="SSF64484">
    <property type="entry name" value="beta and beta-prime subunits of DNA dependent RNA-polymerase"/>
    <property type="match status" value="1"/>
</dbReference>
<dbReference type="PANTHER" id="PTHR19376:SF36">
    <property type="entry name" value="DNA-DIRECTED RNA POLYMERASE IV SUBUNIT 1"/>
    <property type="match status" value="1"/>
</dbReference>
<dbReference type="AlphaFoldDB" id="A0AAD8IF94"/>
<keyword evidence="3" id="KW-0808">Transferase</keyword>
<organism evidence="7 8">
    <name type="scientific">Heracleum sosnowskyi</name>
    <dbReference type="NCBI Taxonomy" id="360622"/>
    <lineage>
        <taxon>Eukaryota</taxon>
        <taxon>Viridiplantae</taxon>
        <taxon>Streptophyta</taxon>
        <taxon>Embryophyta</taxon>
        <taxon>Tracheophyta</taxon>
        <taxon>Spermatophyta</taxon>
        <taxon>Magnoliopsida</taxon>
        <taxon>eudicotyledons</taxon>
        <taxon>Gunneridae</taxon>
        <taxon>Pentapetalae</taxon>
        <taxon>asterids</taxon>
        <taxon>campanulids</taxon>
        <taxon>Apiales</taxon>
        <taxon>Apiaceae</taxon>
        <taxon>Apioideae</taxon>
        <taxon>apioid superclade</taxon>
        <taxon>Tordylieae</taxon>
        <taxon>Tordyliinae</taxon>
        <taxon>Heracleum</taxon>
    </lineage>
</organism>
<name>A0AAD8IF94_9APIA</name>
<evidence type="ECO:0000256" key="1">
    <source>
        <dbReference type="ARBA" id="ARBA00012418"/>
    </source>
</evidence>
<evidence type="ECO:0000256" key="4">
    <source>
        <dbReference type="ARBA" id="ARBA00022695"/>
    </source>
</evidence>
<comment type="caution">
    <text evidence="7">The sequence shown here is derived from an EMBL/GenBank/DDBJ whole genome shotgun (WGS) entry which is preliminary data.</text>
</comment>
<sequence>MKDDKLQIGDTVHRPLRDGDIVLINRPPFIHPHLLIALSVKILPTKSILSLNPLICSLFRGDFDGDFYHGYVPQSMDSRVQVQLQELVALDKQLIDIQMVKIFYHLPRIL</sequence>
<keyword evidence="8" id="KW-1185">Reference proteome</keyword>
<dbReference type="Pfam" id="PF00623">
    <property type="entry name" value="RNA_pol_Rpb1_2"/>
    <property type="match status" value="1"/>
</dbReference>
<dbReference type="GO" id="GO:0003899">
    <property type="term" value="F:DNA-directed RNA polymerase activity"/>
    <property type="evidence" value="ECO:0007669"/>
    <property type="project" value="UniProtKB-EC"/>
</dbReference>
<dbReference type="EMBL" id="JAUIZM010000005">
    <property type="protein sequence ID" value="KAK1383412.1"/>
    <property type="molecule type" value="Genomic_DNA"/>
</dbReference>
<dbReference type="InterPro" id="IPR000722">
    <property type="entry name" value="RNA_pol_asu"/>
</dbReference>
<dbReference type="GO" id="GO:0003677">
    <property type="term" value="F:DNA binding"/>
    <property type="evidence" value="ECO:0007669"/>
    <property type="project" value="InterPro"/>
</dbReference>
<dbReference type="Gene3D" id="2.40.40.20">
    <property type="match status" value="1"/>
</dbReference>
<evidence type="ECO:0000259" key="6">
    <source>
        <dbReference type="Pfam" id="PF00623"/>
    </source>
</evidence>
<dbReference type="Proteomes" id="UP001237642">
    <property type="component" value="Unassembled WGS sequence"/>
</dbReference>
<protein>
    <recommendedName>
        <fullName evidence="1">DNA-directed RNA polymerase</fullName>
        <ecNumber evidence="1">2.7.7.6</ecNumber>
    </recommendedName>
</protein>
<evidence type="ECO:0000313" key="7">
    <source>
        <dbReference type="EMBL" id="KAK1383412.1"/>
    </source>
</evidence>
<dbReference type="GO" id="GO:0000428">
    <property type="term" value="C:DNA-directed RNA polymerase complex"/>
    <property type="evidence" value="ECO:0007669"/>
    <property type="project" value="UniProtKB-KW"/>
</dbReference>
<feature type="domain" description="RNA polymerase alpha subunit" evidence="6">
    <location>
        <begin position="3"/>
        <end position="83"/>
    </location>
</feature>
<dbReference type="EC" id="2.7.7.6" evidence="1"/>
<evidence type="ECO:0000256" key="5">
    <source>
        <dbReference type="ARBA" id="ARBA00023163"/>
    </source>
</evidence>
<keyword evidence="5" id="KW-0804">Transcription</keyword>
<reference evidence="7" key="2">
    <citation type="submission" date="2023-05" db="EMBL/GenBank/DDBJ databases">
        <authorList>
            <person name="Schelkunov M.I."/>
        </authorList>
    </citation>
    <scope>NUCLEOTIDE SEQUENCE</scope>
    <source>
        <strain evidence="7">Hsosn_3</strain>
        <tissue evidence="7">Leaf</tissue>
    </source>
</reference>
<evidence type="ECO:0000256" key="3">
    <source>
        <dbReference type="ARBA" id="ARBA00022679"/>
    </source>
</evidence>
<keyword evidence="4" id="KW-0548">Nucleotidyltransferase</keyword>
<evidence type="ECO:0000256" key="2">
    <source>
        <dbReference type="ARBA" id="ARBA00022478"/>
    </source>
</evidence>
<keyword evidence="2" id="KW-0240">DNA-directed RNA polymerase</keyword>
<proteinExistence type="predicted"/>
<evidence type="ECO:0000313" key="8">
    <source>
        <dbReference type="Proteomes" id="UP001237642"/>
    </source>
</evidence>